<keyword evidence="9" id="KW-1185">Reference proteome</keyword>
<reference evidence="8 9" key="1">
    <citation type="submission" date="2021-10" db="EMBL/GenBank/DDBJ databases">
        <title>Draft genome of Aestuariibacter halophilus JC2043.</title>
        <authorList>
            <person name="Emsley S.A."/>
            <person name="Pfannmuller K.M."/>
            <person name="Ushijima B."/>
            <person name="Saw J.H."/>
            <person name="Videau P."/>
        </authorList>
    </citation>
    <scope>NUCLEOTIDE SEQUENCE [LARGE SCALE GENOMIC DNA]</scope>
    <source>
        <strain evidence="8 9">JC2043</strain>
    </source>
</reference>
<feature type="transmembrane region" description="Helical" evidence="7">
    <location>
        <begin position="212"/>
        <end position="231"/>
    </location>
</feature>
<evidence type="ECO:0000256" key="4">
    <source>
        <dbReference type="ARBA" id="ARBA00022692"/>
    </source>
</evidence>
<keyword evidence="5 7" id="KW-1133">Transmembrane helix</keyword>
<dbReference type="RefSeq" id="WP_229156760.1">
    <property type="nucleotide sequence ID" value="NZ_JAJEWP010000001.1"/>
</dbReference>
<dbReference type="Pfam" id="PF03994">
    <property type="entry name" value="DUF350"/>
    <property type="match status" value="2"/>
</dbReference>
<comment type="subcellular location">
    <subcellularLocation>
        <location evidence="1">Cell membrane</location>
        <topology evidence="1">Multi-pass membrane protein</topology>
    </subcellularLocation>
</comment>
<dbReference type="EMBL" id="JAJEWP010000001">
    <property type="protein sequence ID" value="MCC2614845.1"/>
    <property type="molecule type" value="Genomic_DNA"/>
</dbReference>
<keyword evidence="6 7" id="KW-0472">Membrane</keyword>
<gene>
    <name evidence="8" type="ORF">LJ739_01155</name>
</gene>
<feature type="transmembrane region" description="Helical" evidence="7">
    <location>
        <begin position="157"/>
        <end position="177"/>
    </location>
</feature>
<feature type="transmembrane region" description="Helical" evidence="7">
    <location>
        <begin position="128"/>
        <end position="151"/>
    </location>
</feature>
<feature type="transmembrane region" description="Helical" evidence="7">
    <location>
        <begin position="237"/>
        <end position="257"/>
    </location>
</feature>
<dbReference type="PANTHER" id="PTHR40043">
    <property type="entry name" value="UPF0719 INNER MEMBRANE PROTEIN YJFL"/>
    <property type="match status" value="1"/>
</dbReference>
<evidence type="ECO:0000256" key="1">
    <source>
        <dbReference type="ARBA" id="ARBA00004651"/>
    </source>
</evidence>
<dbReference type="PANTHER" id="PTHR40043:SF1">
    <property type="entry name" value="UPF0719 INNER MEMBRANE PROTEIN YJFL"/>
    <property type="match status" value="1"/>
</dbReference>
<evidence type="ECO:0000256" key="3">
    <source>
        <dbReference type="ARBA" id="ARBA00022475"/>
    </source>
</evidence>
<dbReference type="InterPro" id="IPR007140">
    <property type="entry name" value="DUF350"/>
</dbReference>
<organism evidence="8 9">
    <name type="scientific">Fluctibacter halophilus</name>
    <dbReference type="NCBI Taxonomy" id="226011"/>
    <lineage>
        <taxon>Bacteria</taxon>
        <taxon>Pseudomonadati</taxon>
        <taxon>Pseudomonadota</taxon>
        <taxon>Gammaproteobacteria</taxon>
        <taxon>Alteromonadales</taxon>
        <taxon>Alteromonadaceae</taxon>
        <taxon>Fluctibacter</taxon>
    </lineage>
</organism>
<feature type="transmembrane region" description="Helical" evidence="7">
    <location>
        <begin position="83"/>
        <end position="107"/>
    </location>
</feature>
<evidence type="ECO:0000256" key="5">
    <source>
        <dbReference type="ARBA" id="ARBA00022989"/>
    </source>
</evidence>
<feature type="transmembrane region" description="Helical" evidence="7">
    <location>
        <begin position="14"/>
        <end position="32"/>
    </location>
</feature>
<evidence type="ECO:0000256" key="6">
    <source>
        <dbReference type="ARBA" id="ARBA00023136"/>
    </source>
</evidence>
<keyword evidence="3" id="KW-1003">Cell membrane</keyword>
<evidence type="ECO:0000313" key="9">
    <source>
        <dbReference type="Proteomes" id="UP001520878"/>
    </source>
</evidence>
<protein>
    <submittedName>
        <fullName evidence="8">DUF350 domain-containing protein</fullName>
    </submittedName>
</protein>
<evidence type="ECO:0000256" key="2">
    <source>
        <dbReference type="ARBA" id="ARBA00005779"/>
    </source>
</evidence>
<sequence>MSELVNLVDIPTDLWVFLAIDMAIAIALLFTLRWMSGKLASVDANDELCAQDNFAFGISVAGRMLSLCIVLSAAVASSSTNDFGGAALTMLMFGVVGILLIRVGRIAHDKIVLNRLDKDKHIKQRNTSIALVDAASATAIALIVQSVMGWVKGSDTNALVAIFTGFVVTLAILLATTRIYERRYRARNQAESMQKALTKGQMALAIQHAGRLVGMALVVTGSASLLIYNPVGYVSNLTGWLITGMALTLLLAVLVAISKRLILAGLDLNVEIDQQHNIGVASIELVLNVGIALIVLGLLH</sequence>
<proteinExistence type="inferred from homology"/>
<evidence type="ECO:0000256" key="7">
    <source>
        <dbReference type="SAM" id="Phobius"/>
    </source>
</evidence>
<dbReference type="Proteomes" id="UP001520878">
    <property type="component" value="Unassembled WGS sequence"/>
</dbReference>
<comment type="caution">
    <text evidence="8">The sequence shown here is derived from an EMBL/GenBank/DDBJ whole genome shotgun (WGS) entry which is preliminary data.</text>
</comment>
<evidence type="ECO:0000313" key="8">
    <source>
        <dbReference type="EMBL" id="MCC2614845.1"/>
    </source>
</evidence>
<name>A0ABS8G2T3_9ALTE</name>
<keyword evidence="4 7" id="KW-0812">Transmembrane</keyword>
<feature type="transmembrane region" description="Helical" evidence="7">
    <location>
        <begin position="278"/>
        <end position="299"/>
    </location>
</feature>
<feature type="transmembrane region" description="Helical" evidence="7">
    <location>
        <begin position="53"/>
        <end position="77"/>
    </location>
</feature>
<accession>A0ABS8G2T3</accession>
<comment type="similarity">
    <text evidence="2">Belongs to the UPF0719 family.</text>
</comment>